<organism evidence="2 3">
    <name type="scientific">Bradyrhizobium campsiandrae</name>
    <dbReference type="NCBI Taxonomy" id="1729892"/>
    <lineage>
        <taxon>Bacteria</taxon>
        <taxon>Pseudomonadati</taxon>
        <taxon>Pseudomonadota</taxon>
        <taxon>Alphaproteobacteria</taxon>
        <taxon>Hyphomicrobiales</taxon>
        <taxon>Nitrobacteraceae</taxon>
        <taxon>Bradyrhizobium</taxon>
    </lineage>
</organism>
<dbReference type="Proteomes" id="UP000639516">
    <property type="component" value="Unassembled WGS sequence"/>
</dbReference>
<dbReference type="Gene3D" id="3.40.50.1820">
    <property type="entry name" value="alpha/beta hydrolase"/>
    <property type="match status" value="1"/>
</dbReference>
<dbReference type="GO" id="GO:0016787">
    <property type="term" value="F:hydrolase activity"/>
    <property type="evidence" value="ECO:0007669"/>
    <property type="project" value="UniProtKB-KW"/>
</dbReference>
<dbReference type="SUPFAM" id="SSF53474">
    <property type="entry name" value="alpha/beta-Hydrolases"/>
    <property type="match status" value="1"/>
</dbReference>
<reference evidence="2 3" key="1">
    <citation type="journal article" date="2020" name="Arch. Microbiol.">
        <title>Bradyrhizobium campsiandrae sp. nov., a nitrogen-fixing bacterial strain isolated from a native leguminous tree from the Amazon adapted to flooded conditions.</title>
        <authorList>
            <person name="Cabral Michel D."/>
            <person name="Martins da Costa E."/>
            <person name="Azarias Guimaraes A."/>
            <person name="Soares de Carvalho T."/>
            <person name="Santos de Castro Caputo P."/>
            <person name="Willems A."/>
            <person name="de Souza Moreira F.M."/>
        </authorList>
    </citation>
    <scope>NUCLEOTIDE SEQUENCE [LARGE SCALE GENOMIC DNA]</scope>
    <source>
        <strain evidence="3">INPA 384B</strain>
    </source>
</reference>
<accession>A0ABR7UKC9</accession>
<dbReference type="EMBL" id="JAATTO010000122">
    <property type="protein sequence ID" value="MBC9984551.1"/>
    <property type="molecule type" value="Genomic_DNA"/>
</dbReference>
<keyword evidence="3" id="KW-1185">Reference proteome</keyword>
<proteinExistence type="predicted"/>
<evidence type="ECO:0000259" key="1">
    <source>
        <dbReference type="Pfam" id="PF02230"/>
    </source>
</evidence>
<sequence length="204" mass="21618">MSKVFHVFTPGADPVRAPLLLMHGTGGTELDLLPLAGDLSPEASTLSVRGTVAGDGGFAFFHRHPDRTVDETDITERASILADVIETCRSHHGFAAPIAVGFSNGAIMAAMLLLTRPGLLGGAILFRPLSPLSKDLPARMHGVPVLIIDGQNDTRRSRGDGLTLAGRLTRSGAAVTHHVLDAGHAITSQDRQIARDWLARTIPM</sequence>
<dbReference type="InterPro" id="IPR003140">
    <property type="entry name" value="PLipase/COase/thioEstase"/>
</dbReference>
<protein>
    <submittedName>
        <fullName evidence="2">Alpha/beta hydrolase</fullName>
    </submittedName>
</protein>
<evidence type="ECO:0000313" key="2">
    <source>
        <dbReference type="EMBL" id="MBC9984551.1"/>
    </source>
</evidence>
<evidence type="ECO:0000313" key="3">
    <source>
        <dbReference type="Proteomes" id="UP000639516"/>
    </source>
</evidence>
<name>A0ABR7UKC9_9BRAD</name>
<gene>
    <name evidence="2" type="ORF">HA482_40970</name>
</gene>
<dbReference type="Pfam" id="PF02230">
    <property type="entry name" value="Abhydrolase_2"/>
    <property type="match status" value="1"/>
</dbReference>
<dbReference type="InterPro" id="IPR029058">
    <property type="entry name" value="AB_hydrolase_fold"/>
</dbReference>
<dbReference type="RefSeq" id="WP_188108260.1">
    <property type="nucleotide sequence ID" value="NZ_JAANIH010000118.1"/>
</dbReference>
<keyword evidence="2" id="KW-0378">Hydrolase</keyword>
<feature type="domain" description="Phospholipase/carboxylesterase/thioesterase" evidence="1">
    <location>
        <begin position="58"/>
        <end position="200"/>
    </location>
</feature>
<comment type="caution">
    <text evidence="2">The sequence shown here is derived from an EMBL/GenBank/DDBJ whole genome shotgun (WGS) entry which is preliminary data.</text>
</comment>